<protein>
    <submittedName>
        <fullName evidence="5">Agmatinase</fullName>
        <ecNumber evidence="5">3.5.3.11</ecNumber>
    </submittedName>
</protein>
<evidence type="ECO:0000256" key="2">
    <source>
        <dbReference type="ARBA" id="ARBA00022723"/>
    </source>
</evidence>
<dbReference type="InterPro" id="IPR020855">
    <property type="entry name" value="Ureohydrolase_Mn_BS"/>
</dbReference>
<dbReference type="PANTHER" id="PTHR11358">
    <property type="entry name" value="ARGINASE/AGMATINASE"/>
    <property type="match status" value="1"/>
</dbReference>
<accession>A0ABY9JTX3</accession>
<dbReference type="InterPro" id="IPR023696">
    <property type="entry name" value="Ureohydrolase_dom_sf"/>
</dbReference>
<dbReference type="CDD" id="cd11593">
    <property type="entry name" value="Agmatinase-like_2"/>
    <property type="match status" value="1"/>
</dbReference>
<proteinExistence type="inferred from homology"/>
<dbReference type="PROSITE" id="PS51409">
    <property type="entry name" value="ARGINASE_2"/>
    <property type="match status" value="1"/>
</dbReference>
<keyword evidence="2" id="KW-0479">Metal-binding</keyword>
<dbReference type="InterPro" id="IPR005925">
    <property type="entry name" value="Agmatinase-rel"/>
</dbReference>
<dbReference type="Proteomes" id="UP001197974">
    <property type="component" value="Chromosome"/>
</dbReference>
<dbReference type="RefSeq" id="WP_226541211.1">
    <property type="nucleotide sequence ID" value="NZ_CP129013.1"/>
</dbReference>
<organism evidence="5 6">
    <name type="scientific">Bacillus carboniphilus</name>
    <dbReference type="NCBI Taxonomy" id="86663"/>
    <lineage>
        <taxon>Bacteria</taxon>
        <taxon>Bacillati</taxon>
        <taxon>Bacillota</taxon>
        <taxon>Bacilli</taxon>
        <taxon>Bacillales</taxon>
        <taxon>Bacillaceae</taxon>
        <taxon>Bacillus</taxon>
    </lineage>
</organism>
<reference evidence="5 6" key="1">
    <citation type="submission" date="2023-06" db="EMBL/GenBank/DDBJ databases">
        <title>Five Gram-positive bacteria isolated from mangrove sediments in Shenzhen, Guangdong, China.</title>
        <authorList>
            <person name="Yu S."/>
            <person name="Zheng W."/>
            <person name="Huang Y."/>
        </authorList>
    </citation>
    <scope>NUCLEOTIDE SEQUENCE [LARGE SCALE GENOMIC DNA]</scope>
    <source>
        <strain evidence="5 6">SaN35-3</strain>
    </source>
</reference>
<dbReference type="GO" id="GO:0008783">
    <property type="term" value="F:agmatinase activity"/>
    <property type="evidence" value="ECO:0007669"/>
    <property type="project" value="UniProtKB-EC"/>
</dbReference>
<dbReference type="Pfam" id="PF00491">
    <property type="entry name" value="Arginase"/>
    <property type="match status" value="1"/>
</dbReference>
<dbReference type="Gene3D" id="3.40.800.10">
    <property type="entry name" value="Ureohydrolase domain"/>
    <property type="match status" value="1"/>
</dbReference>
<sequence length="294" mass="32683">MKFDEAYSGNVFIKSHPNFEESEAVIYGMPMDWTVSFRPGSRFGPARIREVSLGLEEYSPYIDRHLEEVKYFDAGDIPLPFGNPQRSLDMIKEYVTSLLEKGKFPIGLGGEHLVSLPIFKAMVEKYPDMAVIHIDAHADLREDYEGEPLSHSTPIRKACDLLGAENVYSFGIRSGTQEEFEFAKKSGMHMSKFDVAEPLKKVLPELAGRKVYITIDIDVLDPAHAPGTGTAEAGGITSKELLEAITAISNSEVQIIGCDLVEVAPAYDHSEQTQIAASKFVREMLLGWVKKQPK</sequence>
<dbReference type="PANTHER" id="PTHR11358:SF26">
    <property type="entry name" value="GUANIDINO ACID HYDROLASE, MITOCHONDRIAL"/>
    <property type="match status" value="1"/>
</dbReference>
<evidence type="ECO:0000256" key="1">
    <source>
        <dbReference type="ARBA" id="ARBA00009227"/>
    </source>
</evidence>
<keyword evidence="3 4" id="KW-0378">Hydrolase</keyword>
<dbReference type="SUPFAM" id="SSF52768">
    <property type="entry name" value="Arginase/deacetylase"/>
    <property type="match status" value="1"/>
</dbReference>
<dbReference type="EMBL" id="CP129013">
    <property type="protein sequence ID" value="WLR41748.1"/>
    <property type="molecule type" value="Genomic_DNA"/>
</dbReference>
<name>A0ABY9JTX3_9BACI</name>
<evidence type="ECO:0000313" key="5">
    <source>
        <dbReference type="EMBL" id="WLR41748.1"/>
    </source>
</evidence>
<dbReference type="PIRSF" id="PIRSF036979">
    <property type="entry name" value="Arginase"/>
    <property type="match status" value="1"/>
</dbReference>
<evidence type="ECO:0000313" key="6">
    <source>
        <dbReference type="Proteomes" id="UP001197974"/>
    </source>
</evidence>
<dbReference type="InterPro" id="IPR006035">
    <property type="entry name" value="Ureohydrolase"/>
</dbReference>
<evidence type="ECO:0000256" key="4">
    <source>
        <dbReference type="RuleBase" id="RU003684"/>
    </source>
</evidence>
<comment type="similarity">
    <text evidence="1">Belongs to the arginase family. Agmatinase subfamily.</text>
</comment>
<dbReference type="EC" id="3.5.3.11" evidence="5"/>
<evidence type="ECO:0000256" key="3">
    <source>
        <dbReference type="ARBA" id="ARBA00022801"/>
    </source>
</evidence>
<keyword evidence="6" id="KW-1185">Reference proteome</keyword>
<gene>
    <name evidence="5" type="primary">speB</name>
    <name evidence="5" type="ORF">LC087_12860</name>
</gene>
<dbReference type="NCBIfam" id="TIGR01230">
    <property type="entry name" value="agmatinase"/>
    <property type="match status" value="1"/>
</dbReference>
<dbReference type="PROSITE" id="PS01053">
    <property type="entry name" value="ARGINASE_1"/>
    <property type="match status" value="1"/>
</dbReference>